<dbReference type="PANTHER" id="PTHR30381:SF0">
    <property type="entry name" value="FLAGELLAR P-RING PROTEIN"/>
    <property type="match status" value="1"/>
</dbReference>
<keyword evidence="3 5" id="KW-0732">Signal</keyword>
<evidence type="ECO:0000256" key="2">
    <source>
        <dbReference type="ARBA" id="ARBA00004117"/>
    </source>
</evidence>
<dbReference type="EMBL" id="BMYX01000027">
    <property type="protein sequence ID" value="GGY28806.1"/>
    <property type="molecule type" value="Genomic_DNA"/>
</dbReference>
<comment type="caution">
    <text evidence="6">The sequence shown here is derived from an EMBL/GenBank/DDBJ whole genome shotgun (WGS) entry which is preliminary data.</text>
</comment>
<evidence type="ECO:0000256" key="3">
    <source>
        <dbReference type="ARBA" id="ARBA00022729"/>
    </source>
</evidence>
<dbReference type="Proteomes" id="UP000645257">
    <property type="component" value="Unassembled WGS sequence"/>
</dbReference>
<dbReference type="GO" id="GO:0005198">
    <property type="term" value="F:structural molecule activity"/>
    <property type="evidence" value="ECO:0007669"/>
    <property type="project" value="InterPro"/>
</dbReference>
<keyword evidence="6" id="KW-0282">Flagellum</keyword>
<dbReference type="AlphaFoldDB" id="A0A918P611"/>
<feature type="chain" id="PRO_5038197263" description="Flagellar P-ring protein" evidence="5">
    <location>
        <begin position="25"/>
        <end position="372"/>
    </location>
</feature>
<dbReference type="Pfam" id="PF02119">
    <property type="entry name" value="FlgI"/>
    <property type="match status" value="1"/>
</dbReference>
<dbReference type="GO" id="GO:0030288">
    <property type="term" value="C:outer membrane-bounded periplasmic space"/>
    <property type="evidence" value="ECO:0007669"/>
    <property type="project" value="InterPro"/>
</dbReference>
<organism evidence="6 7">
    <name type="scientific">Paludibacterium paludis</name>
    <dbReference type="NCBI Taxonomy" id="1225769"/>
    <lineage>
        <taxon>Bacteria</taxon>
        <taxon>Pseudomonadati</taxon>
        <taxon>Pseudomonadota</taxon>
        <taxon>Betaproteobacteria</taxon>
        <taxon>Neisseriales</taxon>
        <taxon>Chromobacteriaceae</taxon>
        <taxon>Paludibacterium</taxon>
    </lineage>
</organism>
<keyword evidence="6" id="KW-0969">Cilium</keyword>
<dbReference type="InterPro" id="IPR001782">
    <property type="entry name" value="Flag_FlgI"/>
</dbReference>
<comment type="subunit">
    <text evidence="5">The basal body constitutes a major portion of the flagellar organelle and consists of four rings (L,P,S, and M) mounted on a central rod.</text>
</comment>
<reference evidence="6" key="1">
    <citation type="journal article" date="2014" name="Int. J. Syst. Evol. Microbiol.">
        <title>Complete genome sequence of Corynebacterium casei LMG S-19264T (=DSM 44701T), isolated from a smear-ripened cheese.</title>
        <authorList>
            <consortium name="US DOE Joint Genome Institute (JGI-PGF)"/>
            <person name="Walter F."/>
            <person name="Albersmeier A."/>
            <person name="Kalinowski J."/>
            <person name="Ruckert C."/>
        </authorList>
    </citation>
    <scope>NUCLEOTIDE SEQUENCE</scope>
    <source>
        <strain evidence="6">KCTC 32182</strain>
    </source>
</reference>
<protein>
    <recommendedName>
        <fullName evidence="5">Flagellar P-ring protein</fullName>
    </recommendedName>
    <alternativeName>
        <fullName evidence="5">Basal body P-ring protein</fullName>
    </alternativeName>
</protein>
<name>A0A918P611_9NEIS</name>
<evidence type="ECO:0000313" key="6">
    <source>
        <dbReference type="EMBL" id="GGY28806.1"/>
    </source>
</evidence>
<keyword evidence="7" id="KW-1185">Reference proteome</keyword>
<evidence type="ECO:0000256" key="5">
    <source>
        <dbReference type="HAMAP-Rule" id="MF_00416"/>
    </source>
</evidence>
<reference evidence="6" key="2">
    <citation type="submission" date="2020-09" db="EMBL/GenBank/DDBJ databases">
        <authorList>
            <person name="Sun Q."/>
            <person name="Kim S."/>
        </authorList>
    </citation>
    <scope>NUCLEOTIDE SEQUENCE</scope>
    <source>
        <strain evidence="6">KCTC 32182</strain>
    </source>
</reference>
<evidence type="ECO:0000256" key="4">
    <source>
        <dbReference type="ARBA" id="ARBA00023143"/>
    </source>
</evidence>
<keyword evidence="4 5" id="KW-0975">Bacterial flagellum</keyword>
<comment type="similarity">
    <text evidence="5">Belongs to the FlgI family.</text>
</comment>
<sequence length="372" mass="38753" precursor="true">MRKTAVTWLRAAILSLAVVASAGAAQRVKDLTRFEGWRDNQLVGYGLVTGLAGSGDSPRNKTTQQSLANMLKRFDLTLPMDELSSRNVAAVMVTATLPALSEPGSKIDVTVTSMGDARSLLGGALLQTPLKGSDGQIYSLAQGAISVGGYRYDSNGNVVQKNHPTVGQIPEGGIVEKAVFTEIVKDGRVRLILNSPDYTTAHRIAASINQTLKRVAATPLDAHKISVAIDATAPGAVAERLSRIESVVVQSDERARVVINERTGTVVAGGNATLSAVTIVQGALKIAIVTDYSVSQPGGLILGADGVRSVVVPQTRIDVSEPKGAGITLKGNSTIADLVAALNRVHAAPRDIIAVLQAARAAGALHAELIIQ</sequence>
<dbReference type="PRINTS" id="PR01010">
    <property type="entry name" value="FLGPRINGFLGI"/>
</dbReference>
<dbReference type="RefSeq" id="WP_189536751.1">
    <property type="nucleotide sequence ID" value="NZ_BMYX01000027.1"/>
</dbReference>
<dbReference type="GO" id="GO:0071973">
    <property type="term" value="P:bacterial-type flagellum-dependent cell motility"/>
    <property type="evidence" value="ECO:0007669"/>
    <property type="project" value="InterPro"/>
</dbReference>
<evidence type="ECO:0000256" key="1">
    <source>
        <dbReference type="ARBA" id="ARBA00002591"/>
    </source>
</evidence>
<feature type="signal peptide" evidence="5">
    <location>
        <begin position="1"/>
        <end position="24"/>
    </location>
</feature>
<dbReference type="PANTHER" id="PTHR30381">
    <property type="entry name" value="FLAGELLAR P-RING PERIPLASMIC PROTEIN FLGI"/>
    <property type="match status" value="1"/>
</dbReference>
<dbReference type="HAMAP" id="MF_00416">
    <property type="entry name" value="FlgI"/>
    <property type="match status" value="1"/>
</dbReference>
<dbReference type="NCBIfam" id="NF003676">
    <property type="entry name" value="PRK05303.1"/>
    <property type="match status" value="1"/>
</dbReference>
<accession>A0A918P611</accession>
<keyword evidence="6" id="KW-0966">Cell projection</keyword>
<comment type="subcellular location">
    <subcellularLocation>
        <location evidence="2 5">Bacterial flagellum basal body</location>
    </subcellularLocation>
</comment>
<evidence type="ECO:0000313" key="7">
    <source>
        <dbReference type="Proteomes" id="UP000645257"/>
    </source>
</evidence>
<gene>
    <name evidence="5 6" type="primary">flgI</name>
    <name evidence="6" type="ORF">GCM10011289_34970</name>
</gene>
<proteinExistence type="inferred from homology"/>
<comment type="function">
    <text evidence="1 5">Assembles around the rod to form the L-ring and probably protects the motor/basal body from shearing forces during rotation.</text>
</comment>
<dbReference type="GO" id="GO:0009428">
    <property type="term" value="C:bacterial-type flagellum basal body, distal rod, P ring"/>
    <property type="evidence" value="ECO:0007669"/>
    <property type="project" value="InterPro"/>
</dbReference>